<sequence length="38" mass="4442">MTQKNLKTPFTAFKSGINFTIVRKKSENQEICKKQHNC</sequence>
<organism evidence="1">
    <name type="scientific">Anguilla anguilla</name>
    <name type="common">European freshwater eel</name>
    <name type="synonym">Muraena anguilla</name>
    <dbReference type="NCBI Taxonomy" id="7936"/>
    <lineage>
        <taxon>Eukaryota</taxon>
        <taxon>Metazoa</taxon>
        <taxon>Chordata</taxon>
        <taxon>Craniata</taxon>
        <taxon>Vertebrata</taxon>
        <taxon>Euteleostomi</taxon>
        <taxon>Actinopterygii</taxon>
        <taxon>Neopterygii</taxon>
        <taxon>Teleostei</taxon>
        <taxon>Anguilliformes</taxon>
        <taxon>Anguillidae</taxon>
        <taxon>Anguilla</taxon>
    </lineage>
</organism>
<accession>A0A0E9PLD2</accession>
<name>A0A0E9PLD2_ANGAN</name>
<evidence type="ECO:0000313" key="1">
    <source>
        <dbReference type="EMBL" id="JAH05436.1"/>
    </source>
</evidence>
<proteinExistence type="predicted"/>
<reference evidence="1" key="2">
    <citation type="journal article" date="2015" name="Fish Shellfish Immunol.">
        <title>Early steps in the European eel (Anguilla anguilla)-Vibrio vulnificus interaction in the gills: Role of the RtxA13 toxin.</title>
        <authorList>
            <person name="Callol A."/>
            <person name="Pajuelo D."/>
            <person name="Ebbesson L."/>
            <person name="Teles M."/>
            <person name="MacKenzie S."/>
            <person name="Amaro C."/>
        </authorList>
    </citation>
    <scope>NUCLEOTIDE SEQUENCE</scope>
</reference>
<dbReference type="EMBL" id="GBXM01103141">
    <property type="protein sequence ID" value="JAH05436.1"/>
    <property type="molecule type" value="Transcribed_RNA"/>
</dbReference>
<dbReference type="AlphaFoldDB" id="A0A0E9PLD2"/>
<reference evidence="1" key="1">
    <citation type="submission" date="2014-11" db="EMBL/GenBank/DDBJ databases">
        <authorList>
            <person name="Amaro Gonzalez C."/>
        </authorList>
    </citation>
    <scope>NUCLEOTIDE SEQUENCE</scope>
</reference>
<protein>
    <submittedName>
        <fullName evidence="1">Uncharacterized protein</fullName>
    </submittedName>
</protein>